<dbReference type="AlphaFoldDB" id="A0A0H4T909"/>
<sequence>MAKTKKELKGSSTGKTNYPVGDFLIRIKNAAMANNREVEAHDSKFLAAVAETLKKERYVESYERVDGKILLRLSYHNKAPILMNVELVSKPGLRIYMNSDELEKARGPELYILSTPKGVMSSREARKIRIGGEVIAKVY</sequence>
<evidence type="ECO:0000256" key="2">
    <source>
        <dbReference type="ARBA" id="ARBA00022980"/>
    </source>
</evidence>
<evidence type="ECO:0000313" key="7">
    <source>
        <dbReference type="EMBL" id="AKQ04361.1"/>
    </source>
</evidence>
<dbReference type="GO" id="GO:0006412">
    <property type="term" value="P:translation"/>
    <property type="evidence" value="ECO:0007669"/>
    <property type="project" value="InterPro"/>
</dbReference>
<keyword evidence="2 6" id="KW-0689">Ribosomal protein</keyword>
<dbReference type="FunFam" id="3.30.1490.10:FF:000001">
    <property type="entry name" value="30S ribosomal protein S8"/>
    <property type="match status" value="1"/>
</dbReference>
<dbReference type="Gene3D" id="3.30.1490.10">
    <property type="match status" value="1"/>
</dbReference>
<dbReference type="EMBL" id="KT007036">
    <property type="protein sequence ID" value="AKQ04361.1"/>
    <property type="molecule type" value="Genomic_DNA"/>
</dbReference>
<dbReference type="GO" id="GO:0005737">
    <property type="term" value="C:cytoplasm"/>
    <property type="evidence" value="ECO:0007669"/>
    <property type="project" value="UniProtKB-ARBA"/>
</dbReference>
<dbReference type="InterPro" id="IPR000630">
    <property type="entry name" value="Ribosomal_uS8"/>
</dbReference>
<keyword evidence="3 6" id="KW-0687">Ribonucleoprotein</keyword>
<name>A0A0H4T909_9BACT</name>
<dbReference type="GO" id="GO:0003735">
    <property type="term" value="F:structural constituent of ribosome"/>
    <property type="evidence" value="ECO:0007669"/>
    <property type="project" value="InterPro"/>
</dbReference>
<evidence type="ECO:0000256" key="4">
    <source>
        <dbReference type="ARBA" id="ARBA00035258"/>
    </source>
</evidence>
<protein>
    <recommendedName>
        <fullName evidence="4">Small ribosomal subunit protein uS8</fullName>
    </recommendedName>
    <alternativeName>
        <fullName evidence="5">30S ribosomal protein S8</fullName>
    </alternativeName>
</protein>
<dbReference type="SUPFAM" id="SSF56047">
    <property type="entry name" value="Ribosomal protein S8"/>
    <property type="match status" value="1"/>
</dbReference>
<organism evidence="7">
    <name type="scientific">uncultured Microgenomates bacterium Rifle_16ft_4_minimus_5036</name>
    <dbReference type="NCBI Taxonomy" id="1665119"/>
    <lineage>
        <taxon>Bacteria</taxon>
        <taxon>Candidatus Microgenomatota</taxon>
        <taxon>environmental samples</taxon>
    </lineage>
</organism>
<reference evidence="7" key="1">
    <citation type="journal article" date="2015" name="ISME J.">
        <title>Aquifer environment selects for microbial species cohorts in sediment and groundwater.</title>
        <authorList>
            <person name="Hug L.A."/>
            <person name="Thomas B.C."/>
            <person name="Brown C.T."/>
            <person name="Frischkorn K.R."/>
            <person name="Williams K.H."/>
            <person name="Tringe S.G."/>
            <person name="Banfield J.F."/>
        </authorList>
    </citation>
    <scope>NUCLEOTIDE SEQUENCE</scope>
</reference>
<dbReference type="PANTHER" id="PTHR11758">
    <property type="entry name" value="40S RIBOSOMAL PROTEIN S15A"/>
    <property type="match status" value="1"/>
</dbReference>
<dbReference type="GO" id="GO:0005840">
    <property type="term" value="C:ribosome"/>
    <property type="evidence" value="ECO:0007669"/>
    <property type="project" value="UniProtKB-KW"/>
</dbReference>
<evidence type="ECO:0000256" key="6">
    <source>
        <dbReference type="RuleBase" id="RU003660"/>
    </source>
</evidence>
<dbReference type="Gene3D" id="3.30.1370.30">
    <property type="match status" value="1"/>
</dbReference>
<comment type="similarity">
    <text evidence="1 6">Belongs to the universal ribosomal protein uS8 family.</text>
</comment>
<dbReference type="GO" id="GO:1990904">
    <property type="term" value="C:ribonucleoprotein complex"/>
    <property type="evidence" value="ECO:0007669"/>
    <property type="project" value="UniProtKB-KW"/>
</dbReference>
<evidence type="ECO:0000256" key="3">
    <source>
        <dbReference type="ARBA" id="ARBA00023274"/>
    </source>
</evidence>
<dbReference type="InterPro" id="IPR047863">
    <property type="entry name" value="Ribosomal_uS8_CS"/>
</dbReference>
<evidence type="ECO:0000256" key="1">
    <source>
        <dbReference type="ARBA" id="ARBA00006471"/>
    </source>
</evidence>
<accession>A0A0H4T909</accession>
<evidence type="ECO:0000256" key="5">
    <source>
        <dbReference type="ARBA" id="ARBA00035525"/>
    </source>
</evidence>
<dbReference type="InterPro" id="IPR035987">
    <property type="entry name" value="Ribosomal_uS8_sf"/>
</dbReference>
<dbReference type="Pfam" id="PF00410">
    <property type="entry name" value="Ribosomal_S8"/>
    <property type="match status" value="1"/>
</dbReference>
<proteinExistence type="inferred from homology"/>
<dbReference type="PROSITE" id="PS00053">
    <property type="entry name" value="RIBOSOMAL_S8"/>
    <property type="match status" value="1"/>
</dbReference>